<proteinExistence type="inferred from homology"/>
<dbReference type="GO" id="GO:0005524">
    <property type="term" value="F:ATP binding"/>
    <property type="evidence" value="ECO:0007669"/>
    <property type="project" value="UniProtKB-UniRule"/>
</dbReference>
<keyword evidence="6 15" id="KW-0997">Cell inner membrane</keyword>
<evidence type="ECO:0000256" key="5">
    <source>
        <dbReference type="ARBA" id="ARBA00022475"/>
    </source>
</evidence>
<keyword evidence="11 15" id="KW-0448">Lipopolysaccharide biosynthesis</keyword>
<evidence type="ECO:0000256" key="10">
    <source>
        <dbReference type="ARBA" id="ARBA00022840"/>
    </source>
</evidence>
<dbReference type="HAMAP" id="MF_00521">
    <property type="entry name" value="KDO_kinase"/>
    <property type="match status" value="1"/>
</dbReference>
<keyword evidence="9 15" id="KW-0418">Kinase</keyword>
<evidence type="ECO:0000256" key="1">
    <source>
        <dbReference type="ARBA" id="ARBA00004515"/>
    </source>
</evidence>
<dbReference type="Gene3D" id="1.10.510.10">
    <property type="entry name" value="Transferase(Phosphotransferase) domain 1"/>
    <property type="match status" value="1"/>
</dbReference>
<dbReference type="GO" id="GO:0009244">
    <property type="term" value="P:lipopolysaccharide core region biosynthetic process"/>
    <property type="evidence" value="ECO:0007669"/>
    <property type="project" value="UniProtKB-UniRule"/>
</dbReference>
<reference evidence="16 17" key="1">
    <citation type="journal article" date="2012" name="Stand. Genomic Sci.">
        <title>Complete genome sequence of Marinomonas posidonica type strain (IVIA-Po-181(T)).</title>
        <authorList>
            <person name="Lucas-Elio P."/>
            <person name="Goodwin L."/>
            <person name="Woyke T."/>
            <person name="Pitluck S."/>
            <person name="Nolan M."/>
            <person name="Kyrpides N.C."/>
            <person name="Detter J.C."/>
            <person name="Copeland A."/>
            <person name="Lu M."/>
            <person name="Bruce D."/>
            <person name="Detter C."/>
            <person name="Tapia R."/>
            <person name="Han S."/>
            <person name="Land M.L."/>
            <person name="Ivanova N."/>
            <person name="Mikhailova N."/>
            <person name="Johnston A.W."/>
            <person name="Sanchez-Amat A."/>
        </authorList>
    </citation>
    <scope>NUCLEOTIDE SEQUENCE [LARGE SCALE GENOMIC DNA]</scope>
    <source>
        <strain evidence="17">CECT 7376 / NCIMB 14433 / IVIA-Po-181</strain>
    </source>
</reference>
<comment type="subcellular location">
    <subcellularLocation>
        <location evidence="1 15">Cell inner membrane</location>
        <topology evidence="1 15">Peripheral membrane protein</topology>
        <orientation evidence="1 15">Cytoplasmic side</orientation>
    </subcellularLocation>
</comment>
<dbReference type="NCBIfam" id="NF002475">
    <property type="entry name" value="PRK01723.1"/>
    <property type="match status" value="1"/>
</dbReference>
<evidence type="ECO:0000256" key="13">
    <source>
        <dbReference type="ARBA" id="ARBA00029511"/>
    </source>
</evidence>
<keyword evidence="7 15" id="KW-0808">Transferase</keyword>
<evidence type="ECO:0000256" key="3">
    <source>
        <dbReference type="ARBA" id="ARBA00010327"/>
    </source>
</evidence>
<evidence type="ECO:0000256" key="7">
    <source>
        <dbReference type="ARBA" id="ARBA00022679"/>
    </source>
</evidence>
<evidence type="ECO:0000313" key="17">
    <source>
        <dbReference type="Proteomes" id="UP000009230"/>
    </source>
</evidence>
<dbReference type="Pfam" id="PF06293">
    <property type="entry name" value="Kdo"/>
    <property type="match status" value="1"/>
</dbReference>
<dbReference type="GO" id="GO:0016301">
    <property type="term" value="F:kinase activity"/>
    <property type="evidence" value="ECO:0007669"/>
    <property type="project" value="UniProtKB-KW"/>
</dbReference>
<organism evidence="16 17">
    <name type="scientific">Marinomonas posidonica (strain CECT 7376 / NCIMB 14433 / IVIA-Po-181)</name>
    <dbReference type="NCBI Taxonomy" id="491952"/>
    <lineage>
        <taxon>Bacteria</taxon>
        <taxon>Pseudomonadati</taxon>
        <taxon>Pseudomonadota</taxon>
        <taxon>Gammaproteobacteria</taxon>
        <taxon>Oceanospirillales</taxon>
        <taxon>Oceanospirillaceae</taxon>
        <taxon>Marinomonas</taxon>
    </lineage>
</organism>
<gene>
    <name evidence="15" type="primary">kdkA</name>
    <name evidence="16" type="ordered locus">Mar181_2116</name>
</gene>
<dbReference type="RefSeq" id="WP_013796629.1">
    <property type="nucleotide sequence ID" value="NC_015559.1"/>
</dbReference>
<evidence type="ECO:0000256" key="11">
    <source>
        <dbReference type="ARBA" id="ARBA00022985"/>
    </source>
</evidence>
<dbReference type="HOGENOM" id="CLU_094226_0_0_6"/>
<dbReference type="EC" id="2.7.1.166" evidence="4 15"/>
<dbReference type="EMBL" id="CP002771">
    <property type="protein sequence ID" value="AEF55154.1"/>
    <property type="molecule type" value="Genomic_DNA"/>
</dbReference>
<evidence type="ECO:0000256" key="14">
    <source>
        <dbReference type="ARBA" id="ARBA00034417"/>
    </source>
</evidence>
<dbReference type="InterPro" id="IPR011009">
    <property type="entry name" value="Kinase-like_dom_sf"/>
</dbReference>
<evidence type="ECO:0000313" key="16">
    <source>
        <dbReference type="EMBL" id="AEF55154.1"/>
    </source>
</evidence>
<evidence type="ECO:0000256" key="6">
    <source>
        <dbReference type="ARBA" id="ARBA00022519"/>
    </source>
</evidence>
<dbReference type="SUPFAM" id="SSF56112">
    <property type="entry name" value="Protein kinase-like (PK-like)"/>
    <property type="match status" value="1"/>
</dbReference>
<dbReference type="STRING" id="491952.Mar181_2116"/>
<sequence length="236" mass="27512">MPHLISTSANTYLIKSDADLAINQDWFNTDYWQQQNAIDGTGTGRGDVWFIKHQDGQFVLRRYRRGGLMAKLTQRHFIYTGVKQSRPWLELSLLERMRQLGLPVPQPIAGRCKVEKGFYQADLITATIANAVDLFDLIKQQHNARLNWHNIGHTIRRFHDNGIDHTDLNCHNIMIDADNKVWLIDFDKCQQRTPRPSWMKNNLDRLKRSFDKETQKHPTFSVTDAQWTALLEGYHG</sequence>
<comment type="pathway">
    <text evidence="2 15">Bacterial outer membrane biogenesis; LPS core biosynthesis.</text>
</comment>
<dbReference type="KEGG" id="mpc:Mar181_2116"/>
<comment type="similarity">
    <text evidence="3 15">Belongs to the protein kinase superfamily. KdkA/RfaP family.</text>
</comment>
<keyword evidence="8 15" id="KW-0547">Nucleotide-binding</keyword>
<dbReference type="InterPro" id="IPR022826">
    <property type="entry name" value="KDO_kinase"/>
</dbReference>
<dbReference type="Proteomes" id="UP000009230">
    <property type="component" value="Chromosome"/>
</dbReference>
<dbReference type="UniPathway" id="UPA00958"/>
<evidence type="ECO:0000256" key="9">
    <source>
        <dbReference type="ARBA" id="ARBA00022777"/>
    </source>
</evidence>
<keyword evidence="10 15" id="KW-0067">ATP-binding</keyword>
<dbReference type="GO" id="GO:0005886">
    <property type="term" value="C:plasma membrane"/>
    <property type="evidence" value="ECO:0007669"/>
    <property type="project" value="UniProtKB-SubCell"/>
</dbReference>
<comment type="function">
    <text evidence="15">Catalyzes the ATP-dependent phosphorylation of the 3-deoxy-D-manno-octulosonic acid (Kdo) residue in Kdo-lipid IV(A) at the 4-OH position.</text>
</comment>
<comment type="catalytic activity">
    <reaction evidence="14 15">
        <text>an alpha-Kdo-(2-&gt;6)-lipid IVA + ATP = a 4-O-phospho-alpha-Kdo-(2-&gt;6)-lipid IVA + ADP + H(+)</text>
        <dbReference type="Rhea" id="RHEA:74271"/>
        <dbReference type="ChEBI" id="CHEBI:15378"/>
        <dbReference type="ChEBI" id="CHEBI:30616"/>
        <dbReference type="ChEBI" id="CHEBI:176428"/>
        <dbReference type="ChEBI" id="CHEBI:193140"/>
        <dbReference type="ChEBI" id="CHEBI:456216"/>
        <dbReference type="EC" id="2.7.1.166"/>
    </reaction>
</comment>
<feature type="active site" evidence="15">
    <location>
        <position position="167"/>
    </location>
</feature>
<keyword evidence="17" id="KW-1185">Reference proteome</keyword>
<protein>
    <recommendedName>
        <fullName evidence="13 15">3-deoxy-D-manno-octulosonic acid kinase</fullName>
        <shortName evidence="15">Kdo kinase</shortName>
        <ecNumber evidence="4 15">2.7.1.166</ecNumber>
    </recommendedName>
</protein>
<dbReference type="AlphaFoldDB" id="F6CTN9"/>
<dbReference type="eggNOG" id="COG3642">
    <property type="taxonomic scope" value="Bacteria"/>
</dbReference>
<evidence type="ECO:0000256" key="15">
    <source>
        <dbReference type="HAMAP-Rule" id="MF_00521"/>
    </source>
</evidence>
<accession>F6CTN9</accession>
<dbReference type="GO" id="GO:0016773">
    <property type="term" value="F:phosphotransferase activity, alcohol group as acceptor"/>
    <property type="evidence" value="ECO:0007669"/>
    <property type="project" value="UniProtKB-UniRule"/>
</dbReference>
<evidence type="ECO:0000256" key="12">
    <source>
        <dbReference type="ARBA" id="ARBA00023136"/>
    </source>
</evidence>
<evidence type="ECO:0000256" key="2">
    <source>
        <dbReference type="ARBA" id="ARBA00004713"/>
    </source>
</evidence>
<keyword evidence="12 15" id="KW-0472">Membrane</keyword>
<name>F6CTN9_MARPP</name>
<dbReference type="OrthoDB" id="6854449at2"/>
<keyword evidence="5 15" id="KW-1003">Cell membrane</keyword>
<evidence type="ECO:0000256" key="4">
    <source>
        <dbReference type="ARBA" id="ARBA00011988"/>
    </source>
</evidence>
<evidence type="ECO:0000256" key="8">
    <source>
        <dbReference type="ARBA" id="ARBA00022741"/>
    </source>
</evidence>